<name>A0A9Q1H3W4_HOLLE</name>
<protein>
    <recommendedName>
        <fullName evidence="6">G-protein coupled receptors family 1 profile domain-containing protein</fullName>
    </recommendedName>
</protein>
<dbReference type="GO" id="GO:0007189">
    <property type="term" value="P:adenylate cyclase-activating G protein-coupled receptor signaling pathway"/>
    <property type="evidence" value="ECO:0007669"/>
    <property type="project" value="TreeGrafter"/>
</dbReference>
<evidence type="ECO:0000313" key="8">
    <source>
        <dbReference type="Proteomes" id="UP001152320"/>
    </source>
</evidence>
<accession>A0A9Q1H3W4</accession>
<proteinExistence type="predicted"/>
<dbReference type="PANTHER" id="PTHR24372:SF77">
    <property type="entry name" value="G-PROTEIN COUPLED RECEPTORS FAMILY 1 PROFILE DOMAIN-CONTAINING PROTEIN"/>
    <property type="match status" value="1"/>
</dbReference>
<evidence type="ECO:0000259" key="6">
    <source>
        <dbReference type="PROSITE" id="PS50262"/>
    </source>
</evidence>
<evidence type="ECO:0000256" key="4">
    <source>
        <dbReference type="ARBA" id="ARBA00023136"/>
    </source>
</evidence>
<evidence type="ECO:0000256" key="5">
    <source>
        <dbReference type="SAM" id="Phobius"/>
    </source>
</evidence>
<sequence length="103" mass="11694">METDLICWFPVIITGILSAVGTDISVDMYAWLTVLVMPVNSALNPFIYTIPTIKKKKSNEPSFIGEQRNLEKKKKGNRQKRWITTAFKVHSYKSSISITQVST</sequence>
<keyword evidence="4 5" id="KW-0472">Membrane</keyword>
<reference evidence="7" key="1">
    <citation type="submission" date="2021-10" db="EMBL/GenBank/DDBJ databases">
        <title>Tropical sea cucumber genome reveals ecological adaptation and Cuvierian tubules defense mechanism.</title>
        <authorList>
            <person name="Chen T."/>
        </authorList>
    </citation>
    <scope>NUCLEOTIDE SEQUENCE</scope>
    <source>
        <strain evidence="7">Nanhai2018</strain>
        <tissue evidence="7">Muscle</tissue>
    </source>
</reference>
<gene>
    <name evidence="7" type="ORF">HOLleu_21254</name>
</gene>
<dbReference type="EMBL" id="JAIZAY010000010">
    <property type="protein sequence ID" value="KAJ8034422.1"/>
    <property type="molecule type" value="Genomic_DNA"/>
</dbReference>
<dbReference type="GO" id="GO:0009755">
    <property type="term" value="P:hormone-mediated signaling pathway"/>
    <property type="evidence" value="ECO:0007669"/>
    <property type="project" value="TreeGrafter"/>
</dbReference>
<feature type="domain" description="G-protein coupled receptors family 1 profile" evidence="6">
    <location>
        <begin position="1"/>
        <end position="48"/>
    </location>
</feature>
<evidence type="ECO:0000256" key="3">
    <source>
        <dbReference type="ARBA" id="ARBA00022989"/>
    </source>
</evidence>
<dbReference type="OrthoDB" id="10035376at2759"/>
<dbReference type="GO" id="GO:0008528">
    <property type="term" value="F:G protein-coupled peptide receptor activity"/>
    <property type="evidence" value="ECO:0007669"/>
    <property type="project" value="TreeGrafter"/>
</dbReference>
<keyword evidence="8" id="KW-1185">Reference proteome</keyword>
<dbReference type="GO" id="GO:0005886">
    <property type="term" value="C:plasma membrane"/>
    <property type="evidence" value="ECO:0007669"/>
    <property type="project" value="TreeGrafter"/>
</dbReference>
<dbReference type="SUPFAM" id="SSF81321">
    <property type="entry name" value="Family A G protein-coupled receptor-like"/>
    <property type="match status" value="1"/>
</dbReference>
<dbReference type="PROSITE" id="PS50262">
    <property type="entry name" value="G_PROTEIN_RECEP_F1_2"/>
    <property type="match status" value="1"/>
</dbReference>
<feature type="transmembrane region" description="Helical" evidence="5">
    <location>
        <begin position="28"/>
        <end position="48"/>
    </location>
</feature>
<dbReference type="PANTHER" id="PTHR24372">
    <property type="entry name" value="GLYCOPROTEIN HORMONE RECEPTOR"/>
    <property type="match status" value="1"/>
</dbReference>
<evidence type="ECO:0000313" key="7">
    <source>
        <dbReference type="EMBL" id="KAJ8034422.1"/>
    </source>
</evidence>
<dbReference type="InterPro" id="IPR017452">
    <property type="entry name" value="GPCR_Rhodpsn_7TM"/>
</dbReference>
<dbReference type="Gene3D" id="1.20.1070.10">
    <property type="entry name" value="Rhodopsin 7-helix transmembrane proteins"/>
    <property type="match status" value="1"/>
</dbReference>
<evidence type="ECO:0000256" key="1">
    <source>
        <dbReference type="ARBA" id="ARBA00004370"/>
    </source>
</evidence>
<dbReference type="AlphaFoldDB" id="A0A9Q1H3W4"/>
<keyword evidence="3 5" id="KW-1133">Transmembrane helix</keyword>
<comment type="caution">
    <text evidence="7">The sequence shown here is derived from an EMBL/GenBank/DDBJ whole genome shotgun (WGS) entry which is preliminary data.</text>
</comment>
<dbReference type="Proteomes" id="UP001152320">
    <property type="component" value="Chromosome 10"/>
</dbReference>
<comment type="subcellular location">
    <subcellularLocation>
        <location evidence="1">Membrane</location>
    </subcellularLocation>
</comment>
<evidence type="ECO:0000256" key="2">
    <source>
        <dbReference type="ARBA" id="ARBA00022692"/>
    </source>
</evidence>
<keyword evidence="2 5" id="KW-0812">Transmembrane</keyword>
<organism evidence="7 8">
    <name type="scientific">Holothuria leucospilota</name>
    <name type="common">Black long sea cucumber</name>
    <name type="synonym">Mertensiothuria leucospilota</name>
    <dbReference type="NCBI Taxonomy" id="206669"/>
    <lineage>
        <taxon>Eukaryota</taxon>
        <taxon>Metazoa</taxon>
        <taxon>Echinodermata</taxon>
        <taxon>Eleutherozoa</taxon>
        <taxon>Echinozoa</taxon>
        <taxon>Holothuroidea</taxon>
        <taxon>Aspidochirotacea</taxon>
        <taxon>Aspidochirotida</taxon>
        <taxon>Holothuriidae</taxon>
        <taxon>Holothuria</taxon>
    </lineage>
</organism>